<accession>A0A8J6BUI7</accession>
<dbReference type="Proteomes" id="UP000729402">
    <property type="component" value="Unassembled WGS sequence"/>
</dbReference>
<feature type="compositionally biased region" description="Low complexity" evidence="1">
    <location>
        <begin position="1"/>
        <end position="19"/>
    </location>
</feature>
<feature type="region of interest" description="Disordered" evidence="1">
    <location>
        <begin position="1"/>
        <end position="22"/>
    </location>
</feature>
<dbReference type="EMBL" id="JAAALK010000079">
    <property type="protein sequence ID" value="KAG8096792.1"/>
    <property type="molecule type" value="Genomic_DNA"/>
</dbReference>
<name>A0A8J6BUI7_ZIZPA</name>
<evidence type="ECO:0000313" key="3">
    <source>
        <dbReference type="Proteomes" id="UP000729402"/>
    </source>
</evidence>
<evidence type="ECO:0000313" key="2">
    <source>
        <dbReference type="EMBL" id="KAG8096792.1"/>
    </source>
</evidence>
<gene>
    <name evidence="2" type="ORF">GUJ93_ZPchr0013g34390</name>
</gene>
<feature type="compositionally biased region" description="Basic residues" evidence="1">
    <location>
        <begin position="99"/>
        <end position="115"/>
    </location>
</feature>
<reference evidence="2" key="2">
    <citation type="submission" date="2021-02" db="EMBL/GenBank/DDBJ databases">
        <authorList>
            <person name="Kimball J.A."/>
            <person name="Haas M.W."/>
            <person name="Macchietto M."/>
            <person name="Kono T."/>
            <person name="Duquette J."/>
            <person name="Shao M."/>
        </authorList>
    </citation>
    <scope>NUCLEOTIDE SEQUENCE</scope>
    <source>
        <tissue evidence="2">Fresh leaf tissue</tissue>
    </source>
</reference>
<dbReference type="AlphaFoldDB" id="A0A8J6BUI7"/>
<protein>
    <submittedName>
        <fullName evidence="2">Uncharacterized protein</fullName>
    </submittedName>
</protein>
<proteinExistence type="predicted"/>
<feature type="region of interest" description="Disordered" evidence="1">
    <location>
        <begin position="83"/>
        <end position="115"/>
    </location>
</feature>
<organism evidence="2 3">
    <name type="scientific">Zizania palustris</name>
    <name type="common">Northern wild rice</name>
    <dbReference type="NCBI Taxonomy" id="103762"/>
    <lineage>
        <taxon>Eukaryota</taxon>
        <taxon>Viridiplantae</taxon>
        <taxon>Streptophyta</taxon>
        <taxon>Embryophyta</taxon>
        <taxon>Tracheophyta</taxon>
        <taxon>Spermatophyta</taxon>
        <taxon>Magnoliopsida</taxon>
        <taxon>Liliopsida</taxon>
        <taxon>Poales</taxon>
        <taxon>Poaceae</taxon>
        <taxon>BOP clade</taxon>
        <taxon>Oryzoideae</taxon>
        <taxon>Oryzeae</taxon>
        <taxon>Zizaniinae</taxon>
        <taxon>Zizania</taxon>
    </lineage>
</organism>
<sequence length="115" mass="12571">MGGLRAASPSSGASAGAESNPTPRVAMACVLASKVATVLAIMRRNVRWAGVRYDDDDGADDEHLEHPLIAGFKSLRRRHAQRHRIHGSHGIPPGASRVRQQHRQHLLPRRAIGRH</sequence>
<dbReference type="OrthoDB" id="430364at2759"/>
<evidence type="ECO:0000256" key="1">
    <source>
        <dbReference type="SAM" id="MobiDB-lite"/>
    </source>
</evidence>
<reference evidence="2" key="1">
    <citation type="journal article" date="2021" name="bioRxiv">
        <title>Whole Genome Assembly and Annotation of Northern Wild Rice, Zizania palustris L., Supports a Whole Genome Duplication in the Zizania Genus.</title>
        <authorList>
            <person name="Haas M."/>
            <person name="Kono T."/>
            <person name="Macchietto M."/>
            <person name="Millas R."/>
            <person name="McGilp L."/>
            <person name="Shao M."/>
            <person name="Duquette J."/>
            <person name="Hirsch C.N."/>
            <person name="Kimball J."/>
        </authorList>
    </citation>
    <scope>NUCLEOTIDE SEQUENCE</scope>
    <source>
        <tissue evidence="2">Fresh leaf tissue</tissue>
    </source>
</reference>
<keyword evidence="3" id="KW-1185">Reference proteome</keyword>
<comment type="caution">
    <text evidence="2">The sequence shown here is derived from an EMBL/GenBank/DDBJ whole genome shotgun (WGS) entry which is preliminary data.</text>
</comment>